<feature type="region of interest" description="Disordered" evidence="1">
    <location>
        <begin position="490"/>
        <end position="639"/>
    </location>
</feature>
<proteinExistence type="predicted"/>
<accession>A0A2D2C298</accession>
<dbReference type="EMBL" id="CP024422">
    <property type="protein sequence ID" value="ATQ56628.1"/>
    <property type="molecule type" value="Genomic_DNA"/>
</dbReference>
<feature type="compositionally biased region" description="Basic and acidic residues" evidence="1">
    <location>
        <begin position="596"/>
        <end position="607"/>
    </location>
</feature>
<dbReference type="Proteomes" id="UP000229314">
    <property type="component" value="Chromosome"/>
</dbReference>
<name>A0A2D2C298_9RHOB</name>
<evidence type="ECO:0000256" key="1">
    <source>
        <dbReference type="SAM" id="MobiDB-lite"/>
    </source>
</evidence>
<gene>
    <name evidence="2" type="ORF">PYTT13_13055</name>
</gene>
<evidence type="ECO:0000313" key="3">
    <source>
        <dbReference type="Proteomes" id="UP000229314"/>
    </source>
</evidence>
<dbReference type="AlphaFoldDB" id="A0A2D2C298"/>
<evidence type="ECO:0000313" key="2">
    <source>
        <dbReference type="EMBL" id="ATQ56628.1"/>
    </source>
</evidence>
<sequence>MFLFDDEAIEGWLGDFAGAAPATPGRVTIAPTEGVAFSSHSFLAFAAGVTPDGGSTVLASLWQGTRHLNYLGFSTLKQRWDANGVDRTGDYSGALWLTEFVNPADGGWPAPDSAAGRETLQYLYWYGLTAQRKGCKAIFLYPPWSPQGMEALDPQTMSWFQRQADWWNARPDATIPAYVMPVPAIVAGFRAMFAPQSIYSDGLHLRGSNDAEPNKHMDALAVGLDMMMTGTRPANDPSWTAEMIAQVDIVWAAIRDYACTGLGGAITVTPTPVSADPLPDPMPLLRYGLGEGQIGIHLTTDGARVDGGGQVTGLINQGAAGALFDATVSGAPLTRNGHTLQLSGSTGTPTLATRASIMGIRLMWVMDCAGLTANMRLFGSDVAGTDDYELRMIVAFNRIYAWTNNGGTSAGQNIHSGNYTYPTSGLHLFEIELSPAGWAVYLDGALIGSAAILAAPFQTDFLLDRIGQGATTAVPLVADMGDILGVRLGAGPRTRSRRPAPSCAAASPGCRNDPRPAHGRGAARPLCLGGRSGRPCRHRRGALGADRQPGRRRRHLCRIRAGPGPDQPPGADLGQPARLVGREPGGGAGMGARGRAAADPDGRDRLGSGRRCHGRGGQEGMTGPRELCSKRIPLRVRPR</sequence>
<dbReference type="GeneID" id="78898579"/>
<organism evidence="2 3">
    <name type="scientific">Paracoccus yeei</name>
    <dbReference type="NCBI Taxonomy" id="147645"/>
    <lineage>
        <taxon>Bacteria</taxon>
        <taxon>Pseudomonadati</taxon>
        <taxon>Pseudomonadota</taxon>
        <taxon>Alphaproteobacteria</taxon>
        <taxon>Rhodobacterales</taxon>
        <taxon>Paracoccaceae</taxon>
        <taxon>Paracoccus</taxon>
    </lineage>
</organism>
<feature type="compositionally biased region" description="Low complexity" evidence="1">
    <location>
        <begin position="561"/>
        <end position="576"/>
    </location>
</feature>
<feature type="compositionally biased region" description="Low complexity" evidence="1">
    <location>
        <begin position="490"/>
        <end position="511"/>
    </location>
</feature>
<protein>
    <submittedName>
        <fullName evidence="2">Uncharacterized protein</fullName>
    </submittedName>
</protein>
<feature type="compositionally biased region" description="Gly residues" evidence="1">
    <location>
        <begin position="583"/>
        <end position="592"/>
    </location>
</feature>
<dbReference type="RefSeq" id="WP_099649403.1">
    <property type="nucleotide sequence ID" value="NZ_CP024422.1"/>
</dbReference>
<reference evidence="2 3" key="1">
    <citation type="submission" date="2017-10" db="EMBL/GenBank/DDBJ databases">
        <title>Complete genome sequence of Paracoccus yeei TT13 isolated from human skin.</title>
        <authorList>
            <person name="Lee K."/>
            <person name="Lim J.Y."/>
            <person name="Hwang I."/>
        </authorList>
    </citation>
    <scope>NUCLEOTIDE SEQUENCE [LARGE SCALE GENOMIC DNA]</scope>
    <source>
        <strain evidence="2 3">TT13</strain>
    </source>
</reference>